<dbReference type="Proteomes" id="UP000606786">
    <property type="component" value="Unassembled WGS sequence"/>
</dbReference>
<evidence type="ECO:0000313" key="3">
    <source>
        <dbReference type="Proteomes" id="UP000606786"/>
    </source>
</evidence>
<dbReference type="EMBL" id="CAJHJT010000001">
    <property type="protein sequence ID" value="CAD6991483.1"/>
    <property type="molecule type" value="Genomic_DNA"/>
</dbReference>
<evidence type="ECO:0000256" key="1">
    <source>
        <dbReference type="SAM" id="SignalP"/>
    </source>
</evidence>
<sequence>MKITRIYHSVYLLALFLTLNATNFNLKLTNSSIETTAAKVQLTNGTALKDKVKSCTNPQRSEFDAGTGTTILRPIVERVFSRKKRFLLAPAKTRLKFTMQISKRLLARIPSGFNFNIEAALYYPMITSRLDLIPKRLRPKTTPKPKPKGPTTPLIIQIPGSLIRYKAKPAAKPAKVQRIDESGQLLQWVDTKPVAQPTSAAVQDYTQPHKWQQWSKYGASDYAQRYDWTPTKQWTNKQPVWLSQDSKWTKWTTTPLPWASNKKWQQKADKWQQWVQAGSAGGMRTRNGRWKRDSELKEIENVEVDAFEAAKPELNSIDVLEELEEIEPMYAHFPELKEHYDWKHYHNYRDRRHLYHQLTGLSDIFPTKTGLQDEYSRIVQADFEKCDRELKSACPFNMLAWLMGQKQ</sequence>
<keyword evidence="1" id="KW-0732">Signal</keyword>
<gene>
    <name evidence="2" type="ORF">CCAP1982_LOCUS408</name>
</gene>
<protein>
    <submittedName>
        <fullName evidence="2">(Mediterranean fruit fly) hypothetical protein</fullName>
    </submittedName>
</protein>
<dbReference type="AlphaFoldDB" id="A0A811U1X5"/>
<dbReference type="OrthoDB" id="8180611at2759"/>
<evidence type="ECO:0000313" key="2">
    <source>
        <dbReference type="EMBL" id="CAD6991483.1"/>
    </source>
</evidence>
<proteinExistence type="predicted"/>
<reference evidence="2" key="1">
    <citation type="submission" date="2020-11" db="EMBL/GenBank/DDBJ databases">
        <authorList>
            <person name="Whitehead M."/>
        </authorList>
    </citation>
    <scope>NUCLEOTIDE SEQUENCE</scope>
    <source>
        <strain evidence="2">EGII</strain>
    </source>
</reference>
<feature type="signal peptide" evidence="1">
    <location>
        <begin position="1"/>
        <end position="21"/>
    </location>
</feature>
<organism evidence="2 3">
    <name type="scientific">Ceratitis capitata</name>
    <name type="common">Mediterranean fruit fly</name>
    <name type="synonym">Tephritis capitata</name>
    <dbReference type="NCBI Taxonomy" id="7213"/>
    <lineage>
        <taxon>Eukaryota</taxon>
        <taxon>Metazoa</taxon>
        <taxon>Ecdysozoa</taxon>
        <taxon>Arthropoda</taxon>
        <taxon>Hexapoda</taxon>
        <taxon>Insecta</taxon>
        <taxon>Pterygota</taxon>
        <taxon>Neoptera</taxon>
        <taxon>Endopterygota</taxon>
        <taxon>Diptera</taxon>
        <taxon>Brachycera</taxon>
        <taxon>Muscomorpha</taxon>
        <taxon>Tephritoidea</taxon>
        <taxon>Tephritidae</taxon>
        <taxon>Ceratitis</taxon>
        <taxon>Ceratitis</taxon>
    </lineage>
</organism>
<feature type="chain" id="PRO_5032533779" evidence="1">
    <location>
        <begin position="22"/>
        <end position="407"/>
    </location>
</feature>
<comment type="caution">
    <text evidence="2">The sequence shown here is derived from an EMBL/GenBank/DDBJ whole genome shotgun (WGS) entry which is preliminary data.</text>
</comment>
<dbReference type="PANTHER" id="PTHR21253:SF0">
    <property type="entry name" value="F-BOX ONLY PROTEIN 11-RELATED"/>
    <property type="match status" value="1"/>
</dbReference>
<accession>A0A811U1X5</accession>
<name>A0A811U1X5_CERCA</name>
<dbReference type="PANTHER" id="PTHR21253">
    <property type="entry name" value="F-BOX ONLY PROTEIN 11-RELATED"/>
    <property type="match status" value="1"/>
</dbReference>
<keyword evidence="3" id="KW-1185">Reference proteome</keyword>